<dbReference type="EMBL" id="CAJVPU010000510">
    <property type="protein sequence ID" value="CAG8452885.1"/>
    <property type="molecule type" value="Genomic_DNA"/>
</dbReference>
<organism evidence="1 2">
    <name type="scientific">Dentiscutata heterogama</name>
    <dbReference type="NCBI Taxonomy" id="1316150"/>
    <lineage>
        <taxon>Eukaryota</taxon>
        <taxon>Fungi</taxon>
        <taxon>Fungi incertae sedis</taxon>
        <taxon>Mucoromycota</taxon>
        <taxon>Glomeromycotina</taxon>
        <taxon>Glomeromycetes</taxon>
        <taxon>Diversisporales</taxon>
        <taxon>Gigasporaceae</taxon>
        <taxon>Dentiscutata</taxon>
    </lineage>
</organism>
<gene>
    <name evidence="1" type="ORF">DHETER_LOCUS922</name>
</gene>
<name>A0ACA9K5B2_9GLOM</name>
<proteinExistence type="predicted"/>
<accession>A0ACA9K5B2</accession>
<keyword evidence="2" id="KW-1185">Reference proteome</keyword>
<dbReference type="Proteomes" id="UP000789702">
    <property type="component" value="Unassembled WGS sequence"/>
</dbReference>
<evidence type="ECO:0000313" key="1">
    <source>
        <dbReference type="EMBL" id="CAG8452885.1"/>
    </source>
</evidence>
<evidence type="ECO:0000313" key="2">
    <source>
        <dbReference type="Proteomes" id="UP000789702"/>
    </source>
</evidence>
<protein>
    <submittedName>
        <fullName evidence="1">650_t:CDS:1</fullName>
    </submittedName>
</protein>
<reference evidence="1" key="1">
    <citation type="submission" date="2021-06" db="EMBL/GenBank/DDBJ databases">
        <authorList>
            <person name="Kallberg Y."/>
            <person name="Tangrot J."/>
            <person name="Rosling A."/>
        </authorList>
    </citation>
    <scope>NUCLEOTIDE SEQUENCE</scope>
    <source>
        <strain evidence="1">IL203A</strain>
    </source>
</reference>
<sequence length="58" mass="6573">MPLTVGEMDTNNTLHILQTKEWLTTIHISKCLSCREKTSTILIAAKRISFSKTLGRQL</sequence>
<comment type="caution">
    <text evidence="1">The sequence shown here is derived from an EMBL/GenBank/DDBJ whole genome shotgun (WGS) entry which is preliminary data.</text>
</comment>